<organism evidence="12 13">
    <name type="scientific">Lodderomyces elongisporus (strain ATCC 11503 / CBS 2605 / JCM 1781 / NBRC 1676 / NRRL YB-4239)</name>
    <name type="common">Yeast</name>
    <name type="synonym">Saccharomyces elongisporus</name>
    <dbReference type="NCBI Taxonomy" id="379508"/>
    <lineage>
        <taxon>Eukaryota</taxon>
        <taxon>Fungi</taxon>
        <taxon>Dikarya</taxon>
        <taxon>Ascomycota</taxon>
        <taxon>Saccharomycotina</taxon>
        <taxon>Pichiomycetes</taxon>
        <taxon>Debaryomycetaceae</taxon>
        <taxon>Candida/Lodderomyces clade</taxon>
        <taxon>Lodderomyces</taxon>
    </lineage>
</organism>
<evidence type="ECO:0000256" key="4">
    <source>
        <dbReference type="ARBA" id="ARBA00022737"/>
    </source>
</evidence>
<dbReference type="GO" id="GO:0000139">
    <property type="term" value="C:Golgi membrane"/>
    <property type="evidence" value="ECO:0007669"/>
    <property type="project" value="UniProtKB-SubCell"/>
</dbReference>
<keyword evidence="4 10" id="KW-0677">Repeat</keyword>
<dbReference type="EMBL" id="CH981530">
    <property type="protein sequence ID" value="EDK46577.1"/>
    <property type="molecule type" value="Genomic_DNA"/>
</dbReference>
<proteinExistence type="inferred from homology"/>
<evidence type="ECO:0000256" key="6">
    <source>
        <dbReference type="ARBA" id="ARBA00022892"/>
    </source>
</evidence>
<evidence type="ECO:0000313" key="13">
    <source>
        <dbReference type="Proteomes" id="UP000001996"/>
    </source>
</evidence>
<comment type="similarity">
    <text evidence="10">Belongs to the WD repeat SEC12 family.</text>
</comment>
<dbReference type="eggNOG" id="KOG0771">
    <property type="taxonomic scope" value="Eukaryota"/>
</dbReference>
<keyword evidence="8" id="KW-1133">Transmembrane helix</keyword>
<evidence type="ECO:0000256" key="1">
    <source>
        <dbReference type="ARBA" id="ARBA00022448"/>
    </source>
</evidence>
<dbReference type="GeneID" id="5230985"/>
<evidence type="ECO:0000256" key="5">
    <source>
        <dbReference type="ARBA" id="ARBA00022824"/>
    </source>
</evidence>
<comment type="function">
    <text evidence="10">Guanine nucleotide-exchange factor (GEF) required for the formation or budding of transport vesicles from the ER.</text>
</comment>
<reference evidence="12 13" key="1">
    <citation type="journal article" date="2009" name="Nature">
        <title>Evolution of pathogenicity and sexual reproduction in eight Candida genomes.</title>
        <authorList>
            <person name="Butler G."/>
            <person name="Rasmussen M.D."/>
            <person name="Lin M.F."/>
            <person name="Santos M.A."/>
            <person name="Sakthikumar S."/>
            <person name="Munro C.A."/>
            <person name="Rheinbay E."/>
            <person name="Grabherr M."/>
            <person name="Forche A."/>
            <person name="Reedy J.L."/>
            <person name="Agrafioti I."/>
            <person name="Arnaud M.B."/>
            <person name="Bates S."/>
            <person name="Brown A.J."/>
            <person name="Brunke S."/>
            <person name="Costanzo M.C."/>
            <person name="Fitzpatrick D.A."/>
            <person name="de Groot P.W."/>
            <person name="Harris D."/>
            <person name="Hoyer L.L."/>
            <person name="Hube B."/>
            <person name="Klis F.M."/>
            <person name="Kodira C."/>
            <person name="Lennard N."/>
            <person name="Logue M.E."/>
            <person name="Martin R."/>
            <person name="Neiman A.M."/>
            <person name="Nikolaou E."/>
            <person name="Quail M.A."/>
            <person name="Quinn J."/>
            <person name="Santos M.C."/>
            <person name="Schmitzberger F.F."/>
            <person name="Sherlock G."/>
            <person name="Shah P."/>
            <person name="Silverstein K.A."/>
            <person name="Skrzypek M.S."/>
            <person name="Soll D."/>
            <person name="Staggs R."/>
            <person name="Stansfield I."/>
            <person name="Stumpf M.P."/>
            <person name="Sudbery P.E."/>
            <person name="Srikantha T."/>
            <person name="Zeng Q."/>
            <person name="Berman J."/>
            <person name="Berriman M."/>
            <person name="Heitman J."/>
            <person name="Gow N.A."/>
            <person name="Lorenz M.C."/>
            <person name="Birren B.W."/>
            <person name="Kellis M."/>
            <person name="Cuomo C.A."/>
        </authorList>
    </citation>
    <scope>NUCLEOTIDE SEQUENCE [LARGE SCALE GENOMIC DNA]</scope>
    <source>
        <strain evidence="13">ATCC 11503 / BCRC 21390 / CBS 2605 / JCM 1781 / NBRC 1676 / NRRL YB-4239</strain>
    </source>
</reference>
<dbReference type="GO" id="GO:0005085">
    <property type="term" value="F:guanyl-nucleotide exchange factor activity"/>
    <property type="evidence" value="ECO:0007669"/>
    <property type="project" value="InterPro"/>
</dbReference>
<name>A5E569_LODEL</name>
<gene>
    <name evidence="12" type="ORF">LELG_04758</name>
</gene>
<dbReference type="Proteomes" id="UP000001996">
    <property type="component" value="Unassembled WGS sequence"/>
</dbReference>
<dbReference type="PANTHER" id="PTHR23284:SF0">
    <property type="entry name" value="PROLACTIN REGULATORY ELEMENT-BINDING PROTEIN"/>
    <property type="match status" value="1"/>
</dbReference>
<feature type="compositionally biased region" description="Low complexity" evidence="11">
    <location>
        <begin position="905"/>
        <end position="924"/>
    </location>
</feature>
<dbReference type="SUPFAM" id="SSF50998">
    <property type="entry name" value="Quinoprotein alcohol dehydrogenase-like"/>
    <property type="match status" value="1"/>
</dbReference>
<keyword evidence="5 10" id="KW-0256">Endoplasmic reticulum</keyword>
<evidence type="ECO:0000256" key="10">
    <source>
        <dbReference type="RuleBase" id="RU369019"/>
    </source>
</evidence>
<evidence type="ECO:0000256" key="11">
    <source>
        <dbReference type="SAM" id="MobiDB-lite"/>
    </source>
</evidence>
<evidence type="ECO:0000256" key="3">
    <source>
        <dbReference type="ARBA" id="ARBA00022692"/>
    </source>
</evidence>
<feature type="compositionally biased region" description="Low complexity" evidence="11">
    <location>
        <begin position="933"/>
        <end position="946"/>
    </location>
</feature>
<dbReference type="InParanoid" id="A5E569"/>
<dbReference type="PANTHER" id="PTHR23284">
    <property type="entry name" value="PROLACTIN REGULATORY ELEMENT BINDING PROTEIN"/>
    <property type="match status" value="1"/>
</dbReference>
<feature type="compositionally biased region" description="Polar residues" evidence="11">
    <location>
        <begin position="895"/>
        <end position="904"/>
    </location>
</feature>
<feature type="compositionally biased region" description="Polar residues" evidence="11">
    <location>
        <begin position="851"/>
        <end position="861"/>
    </location>
</feature>
<dbReference type="GO" id="GO:0003400">
    <property type="term" value="P:regulation of COPII vesicle coating"/>
    <property type="evidence" value="ECO:0007669"/>
    <property type="project" value="UniProtKB-UniRule"/>
</dbReference>
<dbReference type="GO" id="GO:0005789">
    <property type="term" value="C:endoplasmic reticulum membrane"/>
    <property type="evidence" value="ECO:0007669"/>
    <property type="project" value="UniProtKB-SubCell"/>
</dbReference>
<keyword evidence="7 10" id="KW-0653">Protein transport</keyword>
<keyword evidence="9" id="KW-0472">Membrane</keyword>
<feature type="compositionally biased region" description="Low complexity" evidence="11">
    <location>
        <begin position="1004"/>
        <end position="1035"/>
    </location>
</feature>
<dbReference type="InterPro" id="IPR001680">
    <property type="entry name" value="WD40_rpt"/>
</dbReference>
<dbReference type="HOGENOM" id="CLU_292575_0_0_1"/>
<evidence type="ECO:0000256" key="7">
    <source>
        <dbReference type="ARBA" id="ARBA00022927"/>
    </source>
</evidence>
<dbReference type="VEuPathDB" id="FungiDB:LELG_04758"/>
<sequence length="1041" mass="111704">MALKEFATIDVGYPILGAKFINNKTVLVTGGGGEGNNGIPNKITAVKCSFKVADPKRRLQKFREVQLPSNEDSPQCIDAVRLDDNEFDVIVGCNQSSQLIKSMSINNNVRKYTYNKNEHLTFIDAAQFEPEISGDAEEYPKIIRIAQDNSIGCLMTSRTPSVLYLFNPEYLELKYKYQPTDSSEIKDFALSPNNGEVLSFITATSIVTFSTQTNSVTFTSRSSLALNKQLGNFTLSKVKYISNYELLISASYKNGKGAVLLRYNLTSQKITQQQLISKKFNNVVGMDLSVNQDLVAVAGNDLSVTLIKLSSFKILQTFNKLHPFAITSVTFSPNGSKLATGSAANTLHVIRIPANYSSGKSIIGTLFQYLFTIVLILALGIGIQKGRETGHLNEVIEYSKQYSQVGLQYAEVGLQYAEEYGKIFYALAQQYLGEYGVKAIEYADLAKKHGLELYTEKFVKAKEASTTTTTTATSISGASNSGALDETNIIDQAKDTLNDIVVEVTKNLDDVTNQPGFNSEKYWNSEYVTHSIESFVSEVVDSTETPSSEPTSDSTLQNLSSAKSSAKSSTTPVANKENSSSAGAMSLKNSETSSVPTENVATKLETGIEAVVSEIVKHDIPAEEAKVKDETLSFSVEPIVNEPLGTTHSQVTHESSTDVEIEQSINLPKEQIKVESAISDQVSNAIEENTNQEESIELISSRLSHSSEASEEIKNPIESASEAGVEISLSTDDIVEPPSTTSSIPIEIQEVAAEELVGESATAFDIKEPSASKEAAISYSVTPILSIAKAVLEDVPEEKEIPAPPLEATGEPIAGQQNVSLMEEVSFELSVSKTVSSSTELLSSISPESEQTIVSVQSHTAPNDYETKEEKPSSQEQEQSALSVQVASGKDDVKQLTSQLSQEQSAESKTSTSFPSSSSSSSSSEIVNGTAGDDVSSALVDSVDTDTNVGTPGDEPTVKPGNVESLKEPGASKTPLKNDTGAEENVSPAEEVSAISNTLEKSDAASLAPKSLLTSTTPSDSSTTTTAAAATTLNPAEKDEL</sequence>
<accession>A5E569</accession>
<dbReference type="GO" id="GO:0015031">
    <property type="term" value="P:protein transport"/>
    <property type="evidence" value="ECO:0007669"/>
    <property type="project" value="UniProtKB-KW"/>
</dbReference>
<evidence type="ECO:0000256" key="2">
    <source>
        <dbReference type="ARBA" id="ARBA00022574"/>
    </source>
</evidence>
<feature type="compositionally biased region" description="Polar residues" evidence="11">
    <location>
        <begin position="572"/>
        <end position="599"/>
    </location>
</feature>
<feature type="region of interest" description="Disordered" evidence="11">
    <location>
        <begin position="838"/>
        <end position="1041"/>
    </location>
</feature>
<keyword evidence="13" id="KW-1185">Reference proteome</keyword>
<evidence type="ECO:0000256" key="9">
    <source>
        <dbReference type="ARBA" id="ARBA00023136"/>
    </source>
</evidence>
<dbReference type="OrthoDB" id="2013972at2759"/>
<dbReference type="STRING" id="379508.A5E569"/>
<feature type="compositionally biased region" description="Low complexity" evidence="11">
    <location>
        <begin position="542"/>
        <end position="571"/>
    </location>
</feature>
<dbReference type="SMART" id="SM00320">
    <property type="entry name" value="WD40"/>
    <property type="match status" value="2"/>
</dbReference>
<keyword evidence="2 10" id="KW-0853">WD repeat</keyword>
<evidence type="ECO:0000313" key="12">
    <source>
        <dbReference type="EMBL" id="EDK46577.1"/>
    </source>
</evidence>
<dbReference type="InterPro" id="IPR011047">
    <property type="entry name" value="Quinoprotein_ADH-like_sf"/>
</dbReference>
<keyword evidence="1 10" id="KW-0813">Transport</keyword>
<evidence type="ECO:0000256" key="8">
    <source>
        <dbReference type="ARBA" id="ARBA00022989"/>
    </source>
</evidence>
<dbReference type="KEGG" id="lel:PVL30_005491"/>
<dbReference type="InterPro" id="IPR015943">
    <property type="entry name" value="WD40/YVTN_repeat-like_dom_sf"/>
</dbReference>
<feature type="compositionally biased region" description="Low complexity" evidence="11">
    <location>
        <begin position="838"/>
        <end position="850"/>
    </location>
</feature>
<comment type="subcellular location">
    <subcellularLocation>
        <location evidence="10">Endoplasmic reticulum membrane</location>
        <topology evidence="10">Single-pass type II membrane protein</topology>
    </subcellularLocation>
    <subcellularLocation>
        <location evidence="10">Golgi apparatus membrane</location>
        <topology evidence="10">Single-pass type II membrane protein</topology>
    </subcellularLocation>
</comment>
<dbReference type="Gene3D" id="2.130.10.10">
    <property type="entry name" value="YVTN repeat-like/Quinoprotein amine dehydrogenase"/>
    <property type="match status" value="1"/>
</dbReference>
<dbReference type="InterPro" id="IPR045260">
    <property type="entry name" value="Sec12-like"/>
</dbReference>
<dbReference type="GO" id="GO:0006888">
    <property type="term" value="P:endoplasmic reticulum to Golgi vesicle-mediated transport"/>
    <property type="evidence" value="ECO:0007669"/>
    <property type="project" value="UniProtKB-UniRule"/>
</dbReference>
<dbReference type="AlphaFoldDB" id="A5E569"/>
<feature type="region of interest" description="Disordered" evidence="11">
    <location>
        <begin position="542"/>
        <end position="599"/>
    </location>
</feature>
<keyword evidence="3" id="KW-0812">Transmembrane</keyword>
<protein>
    <recommendedName>
        <fullName evidence="10">Guanine nucleotide-exchange factor SEC12</fullName>
    </recommendedName>
</protein>
<keyword evidence="6" id="KW-0931">ER-Golgi transport</keyword>